<dbReference type="SUPFAM" id="SSF81383">
    <property type="entry name" value="F-box domain"/>
    <property type="match status" value="1"/>
</dbReference>
<dbReference type="Proteomes" id="UP000567179">
    <property type="component" value="Unassembled WGS sequence"/>
</dbReference>
<dbReference type="EMBL" id="JAACJJ010000056">
    <property type="protein sequence ID" value="KAF5312256.1"/>
    <property type="molecule type" value="Genomic_DNA"/>
</dbReference>
<dbReference type="OrthoDB" id="3365698at2759"/>
<name>A0A8H5AWZ7_9AGAR</name>
<gene>
    <name evidence="2" type="ORF">D9619_002423</name>
</gene>
<dbReference type="PANTHER" id="PTHR38926:SF72">
    <property type="entry name" value="IM:7136021-RELATED"/>
    <property type="match status" value="1"/>
</dbReference>
<dbReference type="Gene3D" id="3.80.10.10">
    <property type="entry name" value="Ribonuclease Inhibitor"/>
    <property type="match status" value="1"/>
</dbReference>
<dbReference type="InterPro" id="IPR036047">
    <property type="entry name" value="F-box-like_dom_sf"/>
</dbReference>
<dbReference type="InterPro" id="IPR001810">
    <property type="entry name" value="F-box_dom"/>
</dbReference>
<accession>A0A8H5AWZ7</accession>
<evidence type="ECO:0000259" key="1">
    <source>
        <dbReference type="Pfam" id="PF12937"/>
    </source>
</evidence>
<feature type="domain" description="F-box" evidence="1">
    <location>
        <begin position="60"/>
        <end position="121"/>
    </location>
</feature>
<dbReference type="SUPFAM" id="SSF52047">
    <property type="entry name" value="RNI-like"/>
    <property type="match status" value="1"/>
</dbReference>
<organism evidence="2 3">
    <name type="scientific">Psilocybe cf. subviscida</name>
    <dbReference type="NCBI Taxonomy" id="2480587"/>
    <lineage>
        <taxon>Eukaryota</taxon>
        <taxon>Fungi</taxon>
        <taxon>Dikarya</taxon>
        <taxon>Basidiomycota</taxon>
        <taxon>Agaricomycotina</taxon>
        <taxon>Agaricomycetes</taxon>
        <taxon>Agaricomycetidae</taxon>
        <taxon>Agaricales</taxon>
        <taxon>Agaricineae</taxon>
        <taxon>Strophariaceae</taxon>
        <taxon>Psilocybe</taxon>
    </lineage>
</organism>
<sequence>MEGGNSTRCTPGEVCVHSFKRTAPFSKPRRLDLTLDADIIAKLTTHSEHNDAHDPLALVPPEIASTILEYAADRTSAHKVEIVDIFLHATVTPSRPLELAAVCRRWREIAFSDPKLWNCLLMRRVTKSWTLRHDLVEQWLLRTGALPLYILLSWDRPPPDAFTPVLNATEDILMVIKALCVRISRWKAVIINLPPPLIEHFNVGYSVIHDLEFVMLSQMDGQLDMASELNPARMVLRPMRASIMGLSVLSGLSWANLSILDLVGASMLILLDILKQAPQLRELSVMGYVLPPEDAIEAFNPIFMQSLRSLQVEKLPDEGEFLFPIIKAPGLQSLSLDSLVIKGTPISNTSLTILSEFLLQPDMTLRSLRIKDCGIAEHQLITLLEGMPTLHTLDLDNGFDDGPLPLSDVFLGRLISSLSLSQPVSFLPKLSSIYYSGRRSFSWKAWADVFDAHSQRDEADPKKRALNFVSAVNILPDGYDVIDLERDFIDEESLRRFIALPVDSIGVELDPDLVGYSFSRHAIPVARQKSHLFGNITIVQ</sequence>
<comment type="caution">
    <text evidence="2">The sequence shown here is derived from an EMBL/GenBank/DDBJ whole genome shotgun (WGS) entry which is preliminary data.</text>
</comment>
<evidence type="ECO:0000313" key="3">
    <source>
        <dbReference type="Proteomes" id="UP000567179"/>
    </source>
</evidence>
<dbReference type="PANTHER" id="PTHR38926">
    <property type="entry name" value="F-BOX DOMAIN CONTAINING PROTEIN, EXPRESSED"/>
    <property type="match status" value="1"/>
</dbReference>
<keyword evidence="3" id="KW-1185">Reference proteome</keyword>
<dbReference type="Pfam" id="PF12937">
    <property type="entry name" value="F-box-like"/>
    <property type="match status" value="1"/>
</dbReference>
<dbReference type="AlphaFoldDB" id="A0A8H5AWZ7"/>
<reference evidence="2 3" key="1">
    <citation type="journal article" date="2020" name="ISME J.">
        <title>Uncovering the hidden diversity of litter-decomposition mechanisms in mushroom-forming fungi.</title>
        <authorList>
            <person name="Floudas D."/>
            <person name="Bentzer J."/>
            <person name="Ahren D."/>
            <person name="Johansson T."/>
            <person name="Persson P."/>
            <person name="Tunlid A."/>
        </authorList>
    </citation>
    <scope>NUCLEOTIDE SEQUENCE [LARGE SCALE GENOMIC DNA]</scope>
    <source>
        <strain evidence="2 3">CBS 101986</strain>
    </source>
</reference>
<protein>
    <recommendedName>
        <fullName evidence="1">F-box domain-containing protein</fullName>
    </recommendedName>
</protein>
<evidence type="ECO:0000313" key="2">
    <source>
        <dbReference type="EMBL" id="KAF5312256.1"/>
    </source>
</evidence>
<dbReference type="Gene3D" id="1.20.1280.50">
    <property type="match status" value="1"/>
</dbReference>
<proteinExistence type="predicted"/>
<dbReference type="InterPro" id="IPR032675">
    <property type="entry name" value="LRR_dom_sf"/>
</dbReference>